<proteinExistence type="predicted"/>
<dbReference type="EMBL" id="KV426168">
    <property type="protein sequence ID" value="KZV86026.1"/>
    <property type="molecule type" value="Genomic_DNA"/>
</dbReference>
<sequence>MFHSPRIRRGDGRPYRWEYVDGVPLQSLRAPTFNELPEELLAQVFQLLVDDPVPPKDEEDPDDSFIRVAPTLIVQQVSRAWRAAALHAPRVWCYIDLDFTAFSALPNRSRAYLRTLLTRSGAVPLHVRLYNYLPPKDPGRRVPDEAAEEFLQAYDWLGCEAALDALVRQAYRWKTFELQCCHLDSHEARRALLGRIHVSAPLLEEFSLQLHGDAHTGFESKHAGTAPLLPYAPRLRAVNLDHNFLAYVHFAGLNGLSSITLGGAGYIVHDLSYALATCMSLKRLRLDSSVPMDFGAYAPRHPRADTPSTTRAVVLPALTDLELMNGQLQVLFPLADKLFLPAIQNVTVGPMYSTQNPEAQFAFLKTVCARLRRIHVSLTDPFHQPFSLSDIVKAFPDVEEVIAENWTVDARDFQELLRQGVGEQLTRLTMPDCHFSLLGGVAGVVVNFLGVRNADDQRWGPPLILDLPRQLTIPESVHTELDRCKTPTPQRSTQK</sequence>
<reference evidence="1 2" key="1">
    <citation type="journal article" date="2016" name="Mol. Biol. Evol.">
        <title>Comparative Genomics of Early-Diverging Mushroom-Forming Fungi Provides Insights into the Origins of Lignocellulose Decay Capabilities.</title>
        <authorList>
            <person name="Nagy L.G."/>
            <person name="Riley R."/>
            <person name="Tritt A."/>
            <person name="Adam C."/>
            <person name="Daum C."/>
            <person name="Floudas D."/>
            <person name="Sun H."/>
            <person name="Yadav J.S."/>
            <person name="Pangilinan J."/>
            <person name="Larsson K.H."/>
            <person name="Matsuura K."/>
            <person name="Barry K."/>
            <person name="Labutti K."/>
            <person name="Kuo R."/>
            <person name="Ohm R.A."/>
            <person name="Bhattacharya S.S."/>
            <person name="Shirouzu T."/>
            <person name="Yoshinaga Y."/>
            <person name="Martin F.M."/>
            <person name="Grigoriev I.V."/>
            <person name="Hibbett D.S."/>
        </authorList>
    </citation>
    <scope>NUCLEOTIDE SEQUENCE [LARGE SCALE GENOMIC DNA]</scope>
    <source>
        <strain evidence="1 2">HHB12029</strain>
    </source>
</reference>
<keyword evidence="2" id="KW-1185">Reference proteome</keyword>
<dbReference type="AlphaFoldDB" id="A0A165E405"/>
<evidence type="ECO:0000313" key="2">
    <source>
        <dbReference type="Proteomes" id="UP000077266"/>
    </source>
</evidence>
<dbReference type="InParanoid" id="A0A165E405"/>
<organism evidence="1 2">
    <name type="scientific">Exidia glandulosa HHB12029</name>
    <dbReference type="NCBI Taxonomy" id="1314781"/>
    <lineage>
        <taxon>Eukaryota</taxon>
        <taxon>Fungi</taxon>
        <taxon>Dikarya</taxon>
        <taxon>Basidiomycota</taxon>
        <taxon>Agaricomycotina</taxon>
        <taxon>Agaricomycetes</taxon>
        <taxon>Auriculariales</taxon>
        <taxon>Exidiaceae</taxon>
        <taxon>Exidia</taxon>
    </lineage>
</organism>
<evidence type="ECO:0008006" key="3">
    <source>
        <dbReference type="Google" id="ProtNLM"/>
    </source>
</evidence>
<accession>A0A165E405</accession>
<protein>
    <recommendedName>
        <fullName evidence="3">F-box domain-containing protein</fullName>
    </recommendedName>
</protein>
<dbReference type="Gene3D" id="1.20.1280.50">
    <property type="match status" value="1"/>
</dbReference>
<name>A0A165E405_EXIGL</name>
<evidence type="ECO:0000313" key="1">
    <source>
        <dbReference type="EMBL" id="KZV86026.1"/>
    </source>
</evidence>
<dbReference type="Proteomes" id="UP000077266">
    <property type="component" value="Unassembled WGS sequence"/>
</dbReference>
<gene>
    <name evidence="1" type="ORF">EXIGLDRAFT_231996</name>
</gene>